<dbReference type="EMBL" id="JAGTXO010000003">
    <property type="protein sequence ID" value="KAG8469291.1"/>
    <property type="molecule type" value="Genomic_DNA"/>
</dbReference>
<evidence type="ECO:0000313" key="1">
    <source>
        <dbReference type="EMBL" id="KAG8469291.1"/>
    </source>
</evidence>
<protein>
    <submittedName>
        <fullName evidence="1">Uncharacterized protein</fullName>
    </submittedName>
</protein>
<dbReference type="Proteomes" id="UP000751190">
    <property type="component" value="Unassembled WGS sequence"/>
</dbReference>
<dbReference type="PANTHER" id="PTHR35128">
    <property type="entry name" value="SECRETION-REGULATING GUANINE NUCLEOTIDE EXCHANGE FACTOR"/>
    <property type="match status" value="1"/>
</dbReference>
<dbReference type="OrthoDB" id="10022521at2759"/>
<evidence type="ECO:0000313" key="2">
    <source>
        <dbReference type="Proteomes" id="UP000751190"/>
    </source>
</evidence>
<sequence length="150" mass="16013">MAVHLAHLDLSSYPPTIVVHMPRDARTARAVELLAAALRVSCASVSEQLARALAANGLLDAAGRLLSNPRRSAWRGAVRAFAGDDTLRSDASAIAEELNVAYASHEIVADQMGETLDFSLGAIDHPSSNAKPAVLRRWRTEGSTSRSLRS</sequence>
<dbReference type="AlphaFoldDB" id="A0A8J5XUM1"/>
<dbReference type="PANTHER" id="PTHR35128:SF1">
    <property type="entry name" value="SECRETION-REGULATING GUANINE NUCLEOTIDE EXCHANGE FACTOR"/>
    <property type="match status" value="1"/>
</dbReference>
<name>A0A8J5XUM1_DIALT</name>
<proteinExistence type="predicted"/>
<comment type="caution">
    <text evidence="1">The sequence shown here is derived from an EMBL/GenBank/DDBJ whole genome shotgun (WGS) entry which is preliminary data.</text>
</comment>
<organism evidence="1 2">
    <name type="scientific">Diacronema lutheri</name>
    <name type="common">Unicellular marine alga</name>
    <name type="synonym">Monochrysis lutheri</name>
    <dbReference type="NCBI Taxonomy" id="2081491"/>
    <lineage>
        <taxon>Eukaryota</taxon>
        <taxon>Haptista</taxon>
        <taxon>Haptophyta</taxon>
        <taxon>Pavlovophyceae</taxon>
        <taxon>Pavlovales</taxon>
        <taxon>Pavlovaceae</taxon>
        <taxon>Diacronema</taxon>
    </lineage>
</organism>
<gene>
    <name evidence="1" type="ORF">KFE25_007809</name>
</gene>
<reference evidence="1" key="1">
    <citation type="submission" date="2021-05" db="EMBL/GenBank/DDBJ databases">
        <title>The genome of the haptophyte Pavlova lutheri (Diacronema luteri, Pavlovales) - a model for lipid biosynthesis in eukaryotic algae.</title>
        <authorList>
            <person name="Hulatt C.J."/>
            <person name="Posewitz M.C."/>
        </authorList>
    </citation>
    <scope>NUCLEOTIDE SEQUENCE</scope>
    <source>
        <strain evidence="1">NIVA-4/92</strain>
    </source>
</reference>
<keyword evidence="2" id="KW-1185">Reference proteome</keyword>
<accession>A0A8J5XUM1</accession>